<comment type="caution">
    <text evidence="2">The sequence shown here is derived from an EMBL/GenBank/DDBJ whole genome shotgun (WGS) entry which is preliminary data.</text>
</comment>
<organism evidence="2 3">
    <name type="scientific">Cellulomonas chitinilytica</name>
    <dbReference type="NCBI Taxonomy" id="398759"/>
    <lineage>
        <taxon>Bacteria</taxon>
        <taxon>Bacillati</taxon>
        <taxon>Actinomycetota</taxon>
        <taxon>Actinomycetes</taxon>
        <taxon>Micrococcales</taxon>
        <taxon>Cellulomonadaceae</taxon>
        <taxon>Cellulomonas</taxon>
    </lineage>
</organism>
<dbReference type="AlphaFoldDB" id="A0A919U2J0"/>
<dbReference type="InterPro" id="IPR012902">
    <property type="entry name" value="N_methyl_site"/>
</dbReference>
<keyword evidence="1" id="KW-0472">Membrane</keyword>
<protein>
    <submittedName>
        <fullName evidence="2">Uncharacterized protein</fullName>
    </submittedName>
</protein>
<dbReference type="EMBL" id="BONK01000005">
    <property type="protein sequence ID" value="GIG21159.1"/>
    <property type="molecule type" value="Genomic_DNA"/>
</dbReference>
<evidence type="ECO:0000313" key="2">
    <source>
        <dbReference type="EMBL" id="GIG21159.1"/>
    </source>
</evidence>
<gene>
    <name evidence="2" type="ORF">Cch01nite_18830</name>
</gene>
<keyword evidence="1" id="KW-0812">Transmembrane</keyword>
<keyword evidence="1" id="KW-1133">Transmembrane helix</keyword>
<name>A0A919U2J0_9CELL</name>
<dbReference type="PROSITE" id="PS00409">
    <property type="entry name" value="PROKAR_NTER_METHYL"/>
    <property type="match status" value="1"/>
</dbReference>
<dbReference type="Proteomes" id="UP000632740">
    <property type="component" value="Unassembled WGS sequence"/>
</dbReference>
<proteinExistence type="predicted"/>
<evidence type="ECO:0000313" key="3">
    <source>
        <dbReference type="Proteomes" id="UP000632740"/>
    </source>
</evidence>
<sequence length="66" mass="7167">MYRIAAVLHVFGLFLHERTRAVRERDAEAGMTTLEIVFWAGGLLLVAGLVFAAVQAYVAAHIPGIS</sequence>
<accession>A0A919U2J0</accession>
<keyword evidence="3" id="KW-1185">Reference proteome</keyword>
<evidence type="ECO:0000256" key="1">
    <source>
        <dbReference type="SAM" id="Phobius"/>
    </source>
</evidence>
<feature type="transmembrane region" description="Helical" evidence="1">
    <location>
        <begin position="36"/>
        <end position="60"/>
    </location>
</feature>
<reference evidence="2" key="1">
    <citation type="submission" date="2021-01" db="EMBL/GenBank/DDBJ databases">
        <title>Whole genome shotgun sequence of Cellulomonas chitinilytica NBRC 110799.</title>
        <authorList>
            <person name="Komaki H."/>
            <person name="Tamura T."/>
        </authorList>
    </citation>
    <scope>NUCLEOTIDE SEQUENCE</scope>
    <source>
        <strain evidence="2">NBRC 110799</strain>
    </source>
</reference>